<accession>A0AAW1JVG9</accession>
<feature type="compositionally biased region" description="Acidic residues" evidence="1">
    <location>
        <begin position="53"/>
        <end position="62"/>
    </location>
</feature>
<gene>
    <name evidence="2" type="ORF">QE152_g26894</name>
</gene>
<feature type="compositionally biased region" description="Polar residues" evidence="1">
    <location>
        <begin position="38"/>
        <end position="48"/>
    </location>
</feature>
<keyword evidence="3" id="KW-1185">Reference proteome</keyword>
<name>A0AAW1JVG9_POPJA</name>
<dbReference type="EMBL" id="JASPKY010000319">
    <property type="protein sequence ID" value="KAK9708954.1"/>
    <property type="molecule type" value="Genomic_DNA"/>
</dbReference>
<protein>
    <submittedName>
        <fullName evidence="2">Uncharacterized protein</fullName>
    </submittedName>
</protein>
<evidence type="ECO:0000313" key="3">
    <source>
        <dbReference type="Proteomes" id="UP001458880"/>
    </source>
</evidence>
<organism evidence="2 3">
    <name type="scientific">Popillia japonica</name>
    <name type="common">Japanese beetle</name>
    <dbReference type="NCBI Taxonomy" id="7064"/>
    <lineage>
        <taxon>Eukaryota</taxon>
        <taxon>Metazoa</taxon>
        <taxon>Ecdysozoa</taxon>
        <taxon>Arthropoda</taxon>
        <taxon>Hexapoda</taxon>
        <taxon>Insecta</taxon>
        <taxon>Pterygota</taxon>
        <taxon>Neoptera</taxon>
        <taxon>Endopterygota</taxon>
        <taxon>Coleoptera</taxon>
        <taxon>Polyphaga</taxon>
        <taxon>Scarabaeiformia</taxon>
        <taxon>Scarabaeidae</taxon>
        <taxon>Rutelinae</taxon>
        <taxon>Popillia</taxon>
    </lineage>
</organism>
<comment type="caution">
    <text evidence="2">The sequence shown here is derived from an EMBL/GenBank/DDBJ whole genome shotgun (WGS) entry which is preliminary data.</text>
</comment>
<reference evidence="2 3" key="1">
    <citation type="journal article" date="2024" name="BMC Genomics">
        <title>De novo assembly and annotation of Popillia japonica's genome with initial clues to its potential as an invasive pest.</title>
        <authorList>
            <person name="Cucini C."/>
            <person name="Boschi S."/>
            <person name="Funari R."/>
            <person name="Cardaioli E."/>
            <person name="Iannotti N."/>
            <person name="Marturano G."/>
            <person name="Paoli F."/>
            <person name="Bruttini M."/>
            <person name="Carapelli A."/>
            <person name="Frati F."/>
            <person name="Nardi F."/>
        </authorList>
    </citation>
    <scope>NUCLEOTIDE SEQUENCE [LARGE SCALE GENOMIC DNA]</scope>
    <source>
        <strain evidence="2">DMR45628</strain>
    </source>
</reference>
<proteinExistence type="predicted"/>
<feature type="region of interest" description="Disordered" evidence="1">
    <location>
        <begin position="38"/>
        <end position="74"/>
    </location>
</feature>
<evidence type="ECO:0000256" key="1">
    <source>
        <dbReference type="SAM" id="MobiDB-lite"/>
    </source>
</evidence>
<dbReference type="Proteomes" id="UP001458880">
    <property type="component" value="Unassembled WGS sequence"/>
</dbReference>
<sequence length="118" mass="13370">MESFSVISDHTTNGVTVIIDWNFFSGLDSDYSEYNSDTESLNGSNIFTPDTCGESEESDNVEETPNREELSDDEDNLSLCSLNIRLEKETTDRNKVISWKQKSFQLNADQLRFSGDPL</sequence>
<evidence type="ECO:0000313" key="2">
    <source>
        <dbReference type="EMBL" id="KAK9708954.1"/>
    </source>
</evidence>
<dbReference type="AlphaFoldDB" id="A0AAW1JVG9"/>